<feature type="compositionally biased region" description="Acidic residues" evidence="5">
    <location>
        <begin position="804"/>
        <end position="813"/>
    </location>
</feature>
<dbReference type="PANTHER" id="PTHR42648">
    <property type="entry name" value="TRANSPOSASE, PUTATIVE-RELATED"/>
    <property type="match status" value="1"/>
</dbReference>
<keyword evidence="3" id="KW-0378">Hydrolase</keyword>
<dbReference type="Pfam" id="PF22936">
    <property type="entry name" value="Pol_BBD"/>
    <property type="match status" value="1"/>
</dbReference>
<accession>A0A8T2B206</accession>
<dbReference type="GO" id="GO:0008233">
    <property type="term" value="F:peptidase activity"/>
    <property type="evidence" value="ECO:0007669"/>
    <property type="project" value="UniProtKB-KW"/>
</dbReference>
<reference evidence="8 9" key="1">
    <citation type="submission" date="2020-12" db="EMBL/GenBank/DDBJ databases">
        <title>Concerted genomic and epigenomic changes stabilize Arabidopsis allopolyploids.</title>
        <authorList>
            <person name="Chen Z."/>
        </authorList>
    </citation>
    <scope>NUCLEOTIDE SEQUENCE [LARGE SCALE GENOMIC DNA]</scope>
    <source>
        <strain evidence="8">Allo738</strain>
        <tissue evidence="8">Leaf</tissue>
    </source>
</reference>
<dbReference type="PANTHER" id="PTHR42648:SF25">
    <property type="entry name" value="RNA-DIRECTED DNA POLYMERASE"/>
    <property type="match status" value="1"/>
</dbReference>
<feature type="compositionally biased region" description="Acidic residues" evidence="5">
    <location>
        <begin position="785"/>
        <end position="794"/>
    </location>
</feature>
<evidence type="ECO:0000259" key="7">
    <source>
        <dbReference type="PROSITE" id="PS50994"/>
    </source>
</evidence>
<name>A0A8T2B206_9BRAS</name>
<feature type="compositionally biased region" description="Polar residues" evidence="5">
    <location>
        <begin position="771"/>
        <end position="783"/>
    </location>
</feature>
<dbReference type="GO" id="GO:0006508">
    <property type="term" value="P:proteolysis"/>
    <property type="evidence" value="ECO:0007669"/>
    <property type="project" value="UniProtKB-KW"/>
</dbReference>
<dbReference type="Pfam" id="PF00098">
    <property type="entry name" value="zf-CCHC"/>
    <property type="match status" value="1"/>
</dbReference>
<protein>
    <submittedName>
        <fullName evidence="8">Integrase catalytic core</fullName>
    </submittedName>
</protein>
<dbReference type="InterPro" id="IPR025724">
    <property type="entry name" value="GAG-pre-integrase_dom"/>
</dbReference>
<dbReference type="Pfam" id="PF14223">
    <property type="entry name" value="Retrotran_gag_2"/>
    <property type="match status" value="1"/>
</dbReference>
<keyword evidence="9" id="KW-1185">Reference proteome</keyword>
<dbReference type="GO" id="GO:0008270">
    <property type="term" value="F:zinc ion binding"/>
    <property type="evidence" value="ECO:0007669"/>
    <property type="project" value="UniProtKB-KW"/>
</dbReference>
<feature type="domain" description="CCHC-type" evidence="6">
    <location>
        <begin position="254"/>
        <end position="269"/>
    </location>
</feature>
<dbReference type="SMART" id="SM00343">
    <property type="entry name" value="ZnF_C2HC"/>
    <property type="match status" value="1"/>
</dbReference>
<proteinExistence type="predicted"/>
<dbReference type="InterPro" id="IPR057670">
    <property type="entry name" value="SH3_retrovirus"/>
</dbReference>
<gene>
    <name evidence="8" type="ORF">ISN45_Aa03g038980</name>
</gene>
<dbReference type="Proteomes" id="UP000694240">
    <property type="component" value="Chromosome 8"/>
</dbReference>
<organism evidence="8 9">
    <name type="scientific">Arabidopsis thaliana x Arabidopsis arenosa</name>
    <dbReference type="NCBI Taxonomy" id="1240361"/>
    <lineage>
        <taxon>Eukaryota</taxon>
        <taxon>Viridiplantae</taxon>
        <taxon>Streptophyta</taxon>
        <taxon>Embryophyta</taxon>
        <taxon>Tracheophyta</taxon>
        <taxon>Spermatophyta</taxon>
        <taxon>Magnoliopsida</taxon>
        <taxon>eudicotyledons</taxon>
        <taxon>Gunneridae</taxon>
        <taxon>Pentapetalae</taxon>
        <taxon>rosids</taxon>
        <taxon>malvids</taxon>
        <taxon>Brassicales</taxon>
        <taxon>Brassicaceae</taxon>
        <taxon>Camelineae</taxon>
        <taxon>Arabidopsis</taxon>
    </lineage>
</organism>
<dbReference type="InterPro" id="IPR001878">
    <property type="entry name" value="Znf_CCHC"/>
</dbReference>
<evidence type="ECO:0000313" key="8">
    <source>
        <dbReference type="EMBL" id="KAG7579779.1"/>
    </source>
</evidence>
<dbReference type="CDD" id="cd09272">
    <property type="entry name" value="RNase_HI_RT_Ty1"/>
    <property type="match status" value="1"/>
</dbReference>
<feature type="region of interest" description="Disordered" evidence="5">
    <location>
        <begin position="766"/>
        <end position="825"/>
    </location>
</feature>
<keyword evidence="4" id="KW-0863">Zinc-finger</keyword>
<dbReference type="Pfam" id="PF07727">
    <property type="entry name" value="RVT_2"/>
    <property type="match status" value="1"/>
</dbReference>
<feature type="domain" description="Integrase catalytic" evidence="7">
    <location>
        <begin position="496"/>
        <end position="672"/>
    </location>
</feature>
<dbReference type="InterPro" id="IPR013103">
    <property type="entry name" value="RVT_2"/>
</dbReference>
<dbReference type="InterPro" id="IPR001584">
    <property type="entry name" value="Integrase_cat-core"/>
</dbReference>
<evidence type="ECO:0000256" key="1">
    <source>
        <dbReference type="ARBA" id="ARBA00022670"/>
    </source>
</evidence>
<evidence type="ECO:0000259" key="6">
    <source>
        <dbReference type="PROSITE" id="PS50158"/>
    </source>
</evidence>
<sequence>MAEDALVPVDPKKGGGSTSIVCPMLNTANYTVWALRMKAALRCHEVWEAIEPETEGEVVDKKKNNTAIALLFQSIPEALALQIGDLDSAKKVWDAIKSRHVGAERVKEARLQTLMTNFDKLKMTDTEKIDEFAGKMAEISSKSASLGVEIEESKMVKKFLNSLPPKFIHIVASLEQVLNLNTTTFEDIIGRLKTYEERIVVAENALEDQSKLMYANSETQNIREYTNRGRGGRFNRGRGRGRQNTIRDTSRITCFRCDKLGHFAFDCPDRLLKLQEVQESATNNTQDADELMMHEIVFLNEKRCIPSKFETNTGEENIWYLDNGASNHMTGDKRYFGKIDESVTGKVRFGDDSRVDIKGKGSISLIDMNGEPRVMTDVYYIPDLKSNIISLGQATEAGCDIRLKGGYLTMRDAKGKLLAKAPRSKNRLYKVCMDFHDNACLHLSSISESSRWHARFGHINLETIKSMKQRELVQGLPHVTFEKEICDSCIFGKQARRTFPQATSYRASKILELVHGDLCGPITPITAAGNRFIFVLIDDHSRYMWTTLLKEKSSAFEKFKNFKNLVEKETGAQIKTFRTDRGGEFTSHEFNEYCKNAGIQRHLTAPYSPQQNGVVERRNRTMMEMTRSILKHMRVPNYLWGEAVRHSTYLLNRVATRALTDKTPYEVFKKQKPQIDHLRIFGCISYAKVDSQLLKKLDDRSRMLVHLGTEPGSKAYRLLDPQTRQIVVSWDVIFDESKGWNWRKNQSEQDGDGNFNITLGEFGNHGIITGEETNNNDAEQTGTENNDENDDEEAENHGFLPEVAEQEQGDEVVENNAPIQRKSQRQINKPKYLEDYVLLAEEEGETLLLCLNNEPRNFMEAKGSKEWLNACEDEINSIEKHQTWDLVDLPIGTTPIGLKWVFKLKRNSDGSINKHKARLVAKGYVQQYGIDFEEVFAPVARIETIRLLVNLAAANGWEIHHLDVKTAFLHGELKETVYVSQPDGFEKQGSEEKVYRLNKALYGLRQAPRAWNNKLNQILEELQFKKCSKEPTVYRKTEKEHSLIIAVYVDDLFVTGTNKSIIYKFKWEMATKFEMSDLGKLTYYLGIEVTQYEGRVVLSQRRYAQRILEETGMLDCNPVHIPMEVGLQLSKAENEKEIDATDFRKKVGCLRYLIHTRPDLSYCVGVLSRYMHSPRESHGAAMRQCLRYLKGTTSLGLVFEKQVKVPRLIGYSDSSLSIDPDDGRSTTGHIFYLGDGPISWCSQKQDVVALSSCEAEFMAGTEATKQAIWLRDILSEITGTEAKKAIIRIDNKSAISLTKNPVFHGRSKHIQRRFHFIRECVENEEIEVEHVPGVEQKADILTKPLGKMRFKEMRELMGVQDLVKKSFKLKEEIVGLSLKK</sequence>
<evidence type="ECO:0000256" key="2">
    <source>
        <dbReference type="ARBA" id="ARBA00022723"/>
    </source>
</evidence>
<dbReference type="Pfam" id="PF13976">
    <property type="entry name" value="gag_pre-integrs"/>
    <property type="match status" value="1"/>
</dbReference>
<dbReference type="GO" id="GO:0003676">
    <property type="term" value="F:nucleic acid binding"/>
    <property type="evidence" value="ECO:0007669"/>
    <property type="project" value="InterPro"/>
</dbReference>
<evidence type="ECO:0000313" key="9">
    <source>
        <dbReference type="Proteomes" id="UP000694240"/>
    </source>
</evidence>
<dbReference type="InterPro" id="IPR039537">
    <property type="entry name" value="Retrotran_Ty1/copia-like"/>
</dbReference>
<dbReference type="PROSITE" id="PS50994">
    <property type="entry name" value="INTEGRASE"/>
    <property type="match status" value="1"/>
</dbReference>
<dbReference type="Pfam" id="PF00665">
    <property type="entry name" value="rve"/>
    <property type="match status" value="1"/>
</dbReference>
<dbReference type="GO" id="GO:0015074">
    <property type="term" value="P:DNA integration"/>
    <property type="evidence" value="ECO:0007669"/>
    <property type="project" value="InterPro"/>
</dbReference>
<dbReference type="InterPro" id="IPR054722">
    <property type="entry name" value="PolX-like_BBD"/>
</dbReference>
<evidence type="ECO:0000256" key="3">
    <source>
        <dbReference type="ARBA" id="ARBA00022801"/>
    </source>
</evidence>
<evidence type="ECO:0000256" key="4">
    <source>
        <dbReference type="PROSITE-ProRule" id="PRU00047"/>
    </source>
</evidence>
<dbReference type="PROSITE" id="PS50158">
    <property type="entry name" value="ZF_CCHC"/>
    <property type="match status" value="1"/>
</dbReference>
<dbReference type="EMBL" id="JAEFBK010000008">
    <property type="protein sequence ID" value="KAG7579779.1"/>
    <property type="molecule type" value="Genomic_DNA"/>
</dbReference>
<keyword evidence="2" id="KW-0479">Metal-binding</keyword>
<dbReference type="Pfam" id="PF25597">
    <property type="entry name" value="SH3_retrovirus"/>
    <property type="match status" value="1"/>
</dbReference>
<comment type="caution">
    <text evidence="8">The sequence shown here is derived from an EMBL/GenBank/DDBJ whole genome shotgun (WGS) entry which is preliminary data.</text>
</comment>
<keyword evidence="4" id="KW-0862">Zinc</keyword>
<keyword evidence="1" id="KW-0645">Protease</keyword>
<evidence type="ECO:0000256" key="5">
    <source>
        <dbReference type="SAM" id="MobiDB-lite"/>
    </source>
</evidence>